<name>A0A2A4YVC2_9PROT</name>
<dbReference type="Gene3D" id="1.20.1250.20">
    <property type="entry name" value="MFS general substrate transporter like domains"/>
    <property type="match status" value="1"/>
</dbReference>
<reference evidence="9" key="2">
    <citation type="journal article" date="2018" name="ISME J.">
        <title>A dynamic microbial community with high functional redundancy inhabits the cold, oxic subseafloor aquifer.</title>
        <authorList>
            <person name="Tully B.J."/>
            <person name="Wheat C.G."/>
            <person name="Glazer B.T."/>
            <person name="Huber J.A."/>
        </authorList>
    </citation>
    <scope>NUCLEOTIDE SEQUENCE</scope>
    <source>
        <strain evidence="9">NORP83</strain>
    </source>
</reference>
<feature type="transmembrane region" description="Helical" evidence="7">
    <location>
        <begin position="343"/>
        <end position="365"/>
    </location>
</feature>
<evidence type="ECO:0000256" key="7">
    <source>
        <dbReference type="SAM" id="Phobius"/>
    </source>
</evidence>
<dbReference type="PANTHER" id="PTHR23517">
    <property type="entry name" value="RESISTANCE PROTEIN MDTM, PUTATIVE-RELATED-RELATED"/>
    <property type="match status" value="1"/>
</dbReference>
<dbReference type="GO" id="GO:0005886">
    <property type="term" value="C:plasma membrane"/>
    <property type="evidence" value="ECO:0007669"/>
    <property type="project" value="UniProtKB-SubCell"/>
</dbReference>
<dbReference type="InterPro" id="IPR036259">
    <property type="entry name" value="MFS_trans_sf"/>
</dbReference>
<reference key="1">
    <citation type="submission" date="2017-08" db="EMBL/GenBank/DDBJ databases">
        <title>A dynamic microbial community with high functional redundancy inhabits the cold, oxic subseafloor aquifer.</title>
        <authorList>
            <person name="Tully B.J."/>
            <person name="Wheat C.G."/>
            <person name="Glazer B.T."/>
            <person name="Huber J.A."/>
        </authorList>
    </citation>
    <scope>NUCLEOTIDE SEQUENCE [LARGE SCALE GENOMIC DNA]</scope>
</reference>
<feature type="transmembrane region" description="Helical" evidence="7">
    <location>
        <begin position="50"/>
        <end position="66"/>
    </location>
</feature>
<evidence type="ECO:0000256" key="6">
    <source>
        <dbReference type="ARBA" id="ARBA00023136"/>
    </source>
</evidence>
<dbReference type="AlphaFoldDB" id="A0A2A4YVC2"/>
<feature type="domain" description="Major facilitator superfamily (MFS) profile" evidence="8">
    <location>
        <begin position="11"/>
        <end position="396"/>
    </location>
</feature>
<evidence type="ECO:0000256" key="1">
    <source>
        <dbReference type="ARBA" id="ARBA00004651"/>
    </source>
</evidence>
<keyword evidence="2" id="KW-0813">Transport</keyword>
<evidence type="ECO:0000256" key="4">
    <source>
        <dbReference type="ARBA" id="ARBA00022692"/>
    </source>
</evidence>
<comment type="subcellular location">
    <subcellularLocation>
        <location evidence="1">Cell membrane</location>
        <topology evidence="1">Multi-pass membrane protein</topology>
    </subcellularLocation>
</comment>
<dbReference type="InterPro" id="IPR050171">
    <property type="entry name" value="MFS_Transporters"/>
</dbReference>
<dbReference type="SUPFAM" id="SSF103473">
    <property type="entry name" value="MFS general substrate transporter"/>
    <property type="match status" value="1"/>
</dbReference>
<evidence type="ECO:0000256" key="5">
    <source>
        <dbReference type="ARBA" id="ARBA00022989"/>
    </source>
</evidence>
<feature type="transmembrane region" description="Helical" evidence="7">
    <location>
        <begin position="167"/>
        <end position="188"/>
    </location>
</feature>
<dbReference type="InterPro" id="IPR020846">
    <property type="entry name" value="MFS_dom"/>
</dbReference>
<sequence length="404" mass="44812">MLAAMKKFNLTVWFLLMSSFCIGFFSQMVWPFLALILYQKYGLNEFQTGLFLFSAVMVRAIFGFYVGNLSDRVGRRKVIFAGFVSGMLGMYIMASTDNMWWMLLGATLNTLAWGMIQNPGKALMTDMMSERAVKDAALQLKFFAVNLARAFGPAFGVFIGLTGQADTFFWVGHIYIMVCVIALIVFNLEKPLKRTKSALDQSFKALFGLLAKDHAFSMLVAGFTLVLMAYMQMTMSLLQYIRLSGIANLEVTFASMLALNGLTIVIFQFPLAAALKNIAPFHRTLLGVCLFVAAFFIFAFFTQNGGYGLYIAMFTLSLGEAILFPTISILIDRMAPEHLKGSYFGAAGLNSFGVAAAPLIGGYLLQDYGGQVLWLFMAFTSALVGLLFYRAQTAKRPDFSFKQN</sequence>
<proteinExistence type="predicted"/>
<keyword evidence="4 7" id="KW-0812">Transmembrane</keyword>
<organism evidence="9">
    <name type="scientific">OCS116 cluster bacterium</name>
    <dbReference type="NCBI Taxonomy" id="2030921"/>
    <lineage>
        <taxon>Bacteria</taxon>
        <taxon>Pseudomonadati</taxon>
        <taxon>Pseudomonadota</taxon>
        <taxon>Alphaproteobacteria</taxon>
        <taxon>OCS116 cluster</taxon>
    </lineage>
</organism>
<feature type="transmembrane region" description="Helical" evidence="7">
    <location>
        <begin position="284"/>
        <end position="301"/>
    </location>
</feature>
<feature type="transmembrane region" description="Helical" evidence="7">
    <location>
        <begin position="100"/>
        <end position="116"/>
    </location>
</feature>
<keyword evidence="5 7" id="KW-1133">Transmembrane helix</keyword>
<evidence type="ECO:0000313" key="9">
    <source>
        <dbReference type="EMBL" id="PCI98449.1"/>
    </source>
</evidence>
<comment type="caution">
    <text evidence="9">The sequence shown here is derived from an EMBL/GenBank/DDBJ whole genome shotgun (WGS) entry which is preliminary data.</text>
</comment>
<dbReference type="GO" id="GO:0022857">
    <property type="term" value="F:transmembrane transporter activity"/>
    <property type="evidence" value="ECO:0007669"/>
    <property type="project" value="InterPro"/>
</dbReference>
<dbReference type="Pfam" id="PF07690">
    <property type="entry name" value="MFS_1"/>
    <property type="match status" value="1"/>
</dbReference>
<feature type="transmembrane region" description="Helical" evidence="7">
    <location>
        <begin position="137"/>
        <end position="161"/>
    </location>
</feature>
<dbReference type="PROSITE" id="PS00216">
    <property type="entry name" value="SUGAR_TRANSPORT_1"/>
    <property type="match status" value="1"/>
</dbReference>
<accession>A0A2A4YVC2</accession>
<gene>
    <name evidence="9" type="ORF">COB13_13460</name>
</gene>
<dbReference type="EMBL" id="NVUS01000021">
    <property type="protein sequence ID" value="PCI98449.1"/>
    <property type="molecule type" value="Genomic_DNA"/>
</dbReference>
<evidence type="ECO:0000259" key="8">
    <source>
        <dbReference type="PROSITE" id="PS50850"/>
    </source>
</evidence>
<feature type="transmembrane region" description="Helical" evidence="7">
    <location>
        <begin position="12"/>
        <end position="38"/>
    </location>
</feature>
<feature type="transmembrane region" description="Helical" evidence="7">
    <location>
        <begin position="371"/>
        <end position="389"/>
    </location>
</feature>
<dbReference type="InterPro" id="IPR011701">
    <property type="entry name" value="MFS"/>
</dbReference>
<keyword evidence="3" id="KW-1003">Cell membrane</keyword>
<dbReference type="PROSITE" id="PS50850">
    <property type="entry name" value="MFS"/>
    <property type="match status" value="1"/>
</dbReference>
<dbReference type="InterPro" id="IPR005829">
    <property type="entry name" value="Sugar_transporter_CS"/>
</dbReference>
<evidence type="ECO:0000256" key="3">
    <source>
        <dbReference type="ARBA" id="ARBA00022475"/>
    </source>
</evidence>
<feature type="transmembrane region" description="Helical" evidence="7">
    <location>
        <begin position="209"/>
        <end position="231"/>
    </location>
</feature>
<feature type="transmembrane region" description="Helical" evidence="7">
    <location>
        <begin position="251"/>
        <end position="272"/>
    </location>
</feature>
<protein>
    <recommendedName>
        <fullName evidence="8">Major facilitator superfamily (MFS) profile domain-containing protein</fullName>
    </recommendedName>
</protein>
<dbReference type="PANTHER" id="PTHR23517:SF2">
    <property type="entry name" value="MULTIDRUG RESISTANCE PROTEIN MDTH"/>
    <property type="match status" value="1"/>
</dbReference>
<feature type="transmembrane region" description="Helical" evidence="7">
    <location>
        <begin position="78"/>
        <end position="94"/>
    </location>
</feature>
<feature type="transmembrane region" description="Helical" evidence="7">
    <location>
        <begin position="307"/>
        <end position="331"/>
    </location>
</feature>
<keyword evidence="6 7" id="KW-0472">Membrane</keyword>
<evidence type="ECO:0000256" key="2">
    <source>
        <dbReference type="ARBA" id="ARBA00022448"/>
    </source>
</evidence>